<organism evidence="2 3">
    <name type="scientific">Agromyces mariniharenae</name>
    <dbReference type="NCBI Taxonomy" id="2604423"/>
    <lineage>
        <taxon>Bacteria</taxon>
        <taxon>Bacillati</taxon>
        <taxon>Actinomycetota</taxon>
        <taxon>Actinomycetes</taxon>
        <taxon>Micrococcales</taxon>
        <taxon>Microbacteriaceae</taxon>
        <taxon>Agromyces</taxon>
    </lineage>
</organism>
<feature type="domain" description="DUF7715" evidence="1">
    <location>
        <begin position="1"/>
        <end position="129"/>
    </location>
</feature>
<evidence type="ECO:0000313" key="3">
    <source>
        <dbReference type="Proteomes" id="UP000325243"/>
    </source>
</evidence>
<dbReference type="Proteomes" id="UP000325243">
    <property type="component" value="Unassembled WGS sequence"/>
</dbReference>
<reference evidence="2 3" key="1">
    <citation type="submission" date="2019-08" db="EMBL/GenBank/DDBJ databases">
        <authorList>
            <person name="Hu J."/>
        </authorList>
    </citation>
    <scope>NUCLEOTIDE SEQUENCE [LARGE SCALE GENOMIC DNA]</scope>
    <source>
        <strain evidence="2 3">NEAU-184</strain>
    </source>
</reference>
<dbReference type="EMBL" id="VSSB01000001">
    <property type="protein sequence ID" value="TYL54041.1"/>
    <property type="molecule type" value="Genomic_DNA"/>
</dbReference>
<gene>
    <name evidence="2" type="ORF">FYC51_10625</name>
</gene>
<comment type="caution">
    <text evidence="2">The sequence shown here is derived from an EMBL/GenBank/DDBJ whole genome shotgun (WGS) entry which is preliminary data.</text>
</comment>
<accession>A0A5S4V9N2</accession>
<evidence type="ECO:0000313" key="2">
    <source>
        <dbReference type="EMBL" id="TYL54041.1"/>
    </source>
</evidence>
<protein>
    <recommendedName>
        <fullName evidence="1">DUF7715 domain-containing protein</fullName>
    </recommendedName>
</protein>
<dbReference type="AlphaFoldDB" id="A0A5S4V9N2"/>
<sequence>MKVLVATSVAQGARSTDVMRCVDGEFVYAIEPCPSSRRRPYGRCNCGITFRGMTSGGVTTTAIVRAVPGLDLATFVDCLDATHAFERSWGCSCDIDPVAEAWNLTAIAGMFAEGTIVERLVDRVIVRRAAGA</sequence>
<keyword evidence="3" id="KW-1185">Reference proteome</keyword>
<dbReference type="RefSeq" id="WP_148733505.1">
    <property type="nucleotide sequence ID" value="NZ_VSSB01000001.1"/>
</dbReference>
<name>A0A5S4V9N2_9MICO</name>
<dbReference type="InterPro" id="IPR056132">
    <property type="entry name" value="DUF7715"/>
</dbReference>
<proteinExistence type="predicted"/>
<evidence type="ECO:0000259" key="1">
    <source>
        <dbReference type="Pfam" id="PF24831"/>
    </source>
</evidence>
<dbReference type="Pfam" id="PF24831">
    <property type="entry name" value="DUF7715"/>
    <property type="match status" value="1"/>
</dbReference>